<evidence type="ECO:0000313" key="3">
    <source>
        <dbReference type="Proteomes" id="UP000325081"/>
    </source>
</evidence>
<protein>
    <submittedName>
        <fullName evidence="2">Myosin family protein with Dil domain</fullName>
    </submittedName>
</protein>
<feature type="transmembrane region" description="Helical" evidence="1">
    <location>
        <begin position="15"/>
        <end position="33"/>
    </location>
</feature>
<accession>A0A5A7P0R7</accession>
<sequence length="206" mass="21459">MASASSTLPEFPSSFTTATTVLVFGLSPFPCIIPRKYMDRSMSPALANPKIISLNNLVSNSILLDSISPYNLSSMETSMGVDKDGVEQLVREAEVVALEPEGGRDGAVGLGEAELRRVEGGGRVRPGRVGWFVAGGEEIEERCEVVVGVGEPSDVVGILLVSVDGGREGEVMVGGGGGKEVAAVAVAGEGRRAGDVGAEVEVWRRE</sequence>
<dbReference type="AlphaFoldDB" id="A0A5A7P0R7"/>
<dbReference type="EMBL" id="BKCP01000891">
    <property type="protein sequence ID" value="GER26151.1"/>
    <property type="molecule type" value="Genomic_DNA"/>
</dbReference>
<keyword evidence="1" id="KW-1133">Transmembrane helix</keyword>
<keyword evidence="1" id="KW-0472">Membrane</keyword>
<evidence type="ECO:0000313" key="2">
    <source>
        <dbReference type="EMBL" id="GER26151.1"/>
    </source>
</evidence>
<comment type="caution">
    <text evidence="2">The sequence shown here is derived from an EMBL/GenBank/DDBJ whole genome shotgun (WGS) entry which is preliminary data.</text>
</comment>
<reference evidence="3" key="1">
    <citation type="journal article" date="2019" name="Curr. Biol.">
        <title>Genome Sequence of Striga asiatica Provides Insight into the Evolution of Plant Parasitism.</title>
        <authorList>
            <person name="Yoshida S."/>
            <person name="Kim S."/>
            <person name="Wafula E.K."/>
            <person name="Tanskanen J."/>
            <person name="Kim Y.M."/>
            <person name="Honaas L."/>
            <person name="Yang Z."/>
            <person name="Spallek T."/>
            <person name="Conn C.E."/>
            <person name="Ichihashi Y."/>
            <person name="Cheong K."/>
            <person name="Cui S."/>
            <person name="Der J.P."/>
            <person name="Gundlach H."/>
            <person name="Jiao Y."/>
            <person name="Hori C."/>
            <person name="Ishida J.K."/>
            <person name="Kasahara H."/>
            <person name="Kiba T."/>
            <person name="Kim M.S."/>
            <person name="Koo N."/>
            <person name="Laohavisit A."/>
            <person name="Lee Y.H."/>
            <person name="Lumba S."/>
            <person name="McCourt P."/>
            <person name="Mortimer J.C."/>
            <person name="Mutuku J.M."/>
            <person name="Nomura T."/>
            <person name="Sasaki-Sekimoto Y."/>
            <person name="Seto Y."/>
            <person name="Wang Y."/>
            <person name="Wakatake T."/>
            <person name="Sakakibara H."/>
            <person name="Demura T."/>
            <person name="Yamaguchi S."/>
            <person name="Yoneyama K."/>
            <person name="Manabe R.I."/>
            <person name="Nelson D.C."/>
            <person name="Schulman A.H."/>
            <person name="Timko M.P."/>
            <person name="dePamphilis C.W."/>
            <person name="Choi D."/>
            <person name="Shirasu K."/>
        </authorList>
    </citation>
    <scope>NUCLEOTIDE SEQUENCE [LARGE SCALE GENOMIC DNA]</scope>
    <source>
        <strain evidence="3">cv. UVA1</strain>
    </source>
</reference>
<name>A0A5A7P0R7_STRAF</name>
<organism evidence="2 3">
    <name type="scientific">Striga asiatica</name>
    <name type="common">Asiatic witchweed</name>
    <name type="synonym">Buchnera asiatica</name>
    <dbReference type="NCBI Taxonomy" id="4170"/>
    <lineage>
        <taxon>Eukaryota</taxon>
        <taxon>Viridiplantae</taxon>
        <taxon>Streptophyta</taxon>
        <taxon>Embryophyta</taxon>
        <taxon>Tracheophyta</taxon>
        <taxon>Spermatophyta</taxon>
        <taxon>Magnoliopsida</taxon>
        <taxon>eudicotyledons</taxon>
        <taxon>Gunneridae</taxon>
        <taxon>Pentapetalae</taxon>
        <taxon>asterids</taxon>
        <taxon>lamiids</taxon>
        <taxon>Lamiales</taxon>
        <taxon>Orobanchaceae</taxon>
        <taxon>Buchnereae</taxon>
        <taxon>Striga</taxon>
    </lineage>
</organism>
<proteinExistence type="predicted"/>
<keyword evidence="1" id="KW-0812">Transmembrane</keyword>
<keyword evidence="3" id="KW-1185">Reference proteome</keyword>
<gene>
    <name evidence="2" type="ORF">STAS_01787</name>
</gene>
<evidence type="ECO:0000256" key="1">
    <source>
        <dbReference type="SAM" id="Phobius"/>
    </source>
</evidence>
<dbReference type="Proteomes" id="UP000325081">
    <property type="component" value="Unassembled WGS sequence"/>
</dbReference>